<accession>A0ABT1IM04</accession>
<dbReference type="InterPro" id="IPR001434">
    <property type="entry name" value="OmcB-like_DUF11"/>
</dbReference>
<evidence type="ECO:0000313" key="3">
    <source>
        <dbReference type="EMBL" id="MCP2273546.1"/>
    </source>
</evidence>
<feature type="signal peptide" evidence="1">
    <location>
        <begin position="1"/>
        <end position="21"/>
    </location>
</feature>
<comment type="caution">
    <text evidence="3">The sequence shown here is derived from an EMBL/GenBank/DDBJ whole genome shotgun (WGS) entry which is preliminary data.</text>
</comment>
<proteinExistence type="predicted"/>
<gene>
    <name evidence="3" type="ORF">LV75_006076</name>
</gene>
<dbReference type="Proteomes" id="UP001205185">
    <property type="component" value="Unassembled WGS sequence"/>
</dbReference>
<sequence>MIATAVLSAVLLAALPAPAEAWPRLSITVDNTAASAIAGERLTYTLTLRNLGATAVDDLALTQSVPTGLRFDTADPSGTAGGAAVEWSVDLAAGGAAVFRSTMTVVGDERPRVATTACARTDLDGPPVVCASHSARVVAAAAESWVTRNRWYIAGGLIVAAGIALFARRRLSWRDETD</sequence>
<dbReference type="RefSeq" id="WP_253890744.1">
    <property type="nucleotide sequence ID" value="NZ_BAAAVB010000004.1"/>
</dbReference>
<organism evidence="3 4">
    <name type="scientific">Actinokineospora diospyrosa</name>
    <dbReference type="NCBI Taxonomy" id="103728"/>
    <lineage>
        <taxon>Bacteria</taxon>
        <taxon>Bacillati</taxon>
        <taxon>Actinomycetota</taxon>
        <taxon>Actinomycetes</taxon>
        <taxon>Pseudonocardiales</taxon>
        <taxon>Pseudonocardiaceae</taxon>
        <taxon>Actinokineospora</taxon>
    </lineage>
</organism>
<protein>
    <submittedName>
        <fullName evidence="3">Conserved repeat domain-containing protein</fullName>
    </submittedName>
</protein>
<reference evidence="3 4" key="1">
    <citation type="submission" date="2022-06" db="EMBL/GenBank/DDBJ databases">
        <title>Genomic Encyclopedia of Archaeal and Bacterial Type Strains, Phase II (KMG-II): from individual species to whole genera.</title>
        <authorList>
            <person name="Goeker M."/>
        </authorList>
    </citation>
    <scope>NUCLEOTIDE SEQUENCE [LARGE SCALE GENOMIC DNA]</scope>
    <source>
        <strain evidence="3 4">DSM 44255</strain>
    </source>
</reference>
<keyword evidence="1" id="KW-0732">Signal</keyword>
<name>A0ABT1IM04_9PSEU</name>
<dbReference type="NCBIfam" id="TIGR01451">
    <property type="entry name" value="B_ant_repeat"/>
    <property type="match status" value="1"/>
</dbReference>
<evidence type="ECO:0000256" key="1">
    <source>
        <dbReference type="SAM" id="SignalP"/>
    </source>
</evidence>
<evidence type="ECO:0000313" key="4">
    <source>
        <dbReference type="Proteomes" id="UP001205185"/>
    </source>
</evidence>
<keyword evidence="4" id="KW-1185">Reference proteome</keyword>
<dbReference type="InterPro" id="IPR047589">
    <property type="entry name" value="DUF11_rpt"/>
</dbReference>
<dbReference type="EMBL" id="JAMTCO010000017">
    <property type="protein sequence ID" value="MCP2273546.1"/>
    <property type="molecule type" value="Genomic_DNA"/>
</dbReference>
<feature type="domain" description="DUF11" evidence="2">
    <location>
        <begin position="25"/>
        <end position="115"/>
    </location>
</feature>
<feature type="chain" id="PRO_5047096831" evidence="1">
    <location>
        <begin position="22"/>
        <end position="178"/>
    </location>
</feature>
<evidence type="ECO:0000259" key="2">
    <source>
        <dbReference type="Pfam" id="PF01345"/>
    </source>
</evidence>
<dbReference type="Pfam" id="PF01345">
    <property type="entry name" value="DUF11"/>
    <property type="match status" value="1"/>
</dbReference>